<feature type="transmembrane region" description="Helical" evidence="7">
    <location>
        <begin position="225"/>
        <end position="247"/>
    </location>
</feature>
<evidence type="ECO:0000256" key="2">
    <source>
        <dbReference type="ARBA" id="ARBA00022692"/>
    </source>
</evidence>
<dbReference type="Gene3D" id="3.30.420.10">
    <property type="entry name" value="Ribonuclease H-like superfamily/Ribonuclease H"/>
    <property type="match status" value="1"/>
</dbReference>
<feature type="transmembrane region" description="Helical" evidence="7">
    <location>
        <begin position="50"/>
        <end position="70"/>
    </location>
</feature>
<dbReference type="PANTHER" id="PTHR33048">
    <property type="entry name" value="PTH11-LIKE INTEGRAL MEMBRANE PROTEIN (AFU_ORTHOLOGUE AFUA_5G11245)"/>
    <property type="match status" value="1"/>
</dbReference>
<comment type="caution">
    <text evidence="9">The sequence shown here is derived from an EMBL/GenBank/DDBJ whole genome shotgun (WGS) entry which is preliminary data.</text>
</comment>
<dbReference type="EMBL" id="JACDXP010000014">
    <property type="protein sequence ID" value="KAF6515413.1"/>
    <property type="molecule type" value="Genomic_DNA"/>
</dbReference>
<feature type="transmembrane region" description="Helical" evidence="7">
    <location>
        <begin position="191"/>
        <end position="213"/>
    </location>
</feature>
<sequence>MAEMPAAVVEAFRQAAIESWTLYAIGVVSTFLRFYARMRVGGFRSLQTEDYLMVVAIAFYTIQTSLAYSIENIAQGLANNGMTDAQRSALFPGDQEYKFRVIGSKIQVAGWAIYSALIWTLKLSMLFFYTRLTDGLGQRYRIRIWIGFSLVIGTFFATMIAIFAGCRPFQNYWQISPDPGNTCQAAISKPIIWVSFASNVSTDIYLIAIPLPMLWQSSLKVLKKIASTIVLGAGIFVLVCAILKSVFVLVDPVNGAALAGAWGTRETFVAVLTTNLPLLFPLIRVWLTPLFGSVLGSSKKSYQTPSGFRTIGGGVGRSQSRSHRGPPTANPISANLSFNDSEERIVNDDHHMKAFSAQDNPPNGIVVSNVVEFTHETVHDDKKSQTSDRALPTATGRHRRRRPPTAAQRSGHTEPDDGGGGRESHGSQGIESAWTRRAAGDGVEAAVTGGEGAGVAPLPYITEGRTTARPVEECQDHPAHETRDGVQAIIDRALAWERRSGATLECDKTTVVHFTRVTERTSHRPFMIKGEEVKPKQEAKILGVVMDTKLSSHVSKEAEDAAATYGQTALRGECCPGHGLRLRRVVACTWGKGVEVAQRGTEDRCAGHHGRLSNGVDGSGRSGNQHSDSMRAACSGEHEILHQHQDSAKDTSARNTQGVGEPEIHVTVEETVPPFHNRVSLVCDADCEAAIAAANDADDIVIATSASDRGGLVDMGCIINYRSPGQADKVVARYSVTLGSQDDQNPCTAELEAIAMALRCMPDGLQCRKLTVISSSQSSLKAIARPRQQSGQGTVRQIYEHIERLGKGNNRVKMVWALSRGDDFTMGREAKRQAQRATRAECTPQSLPYQARSTRTRLAAAKLRQQQTLPDRVGGYSKRIDRALPGKHTKALYDRLKRRDADMLSQLRTEWRGSTVTAAR</sequence>
<feature type="region of interest" description="Disordered" evidence="6">
    <location>
        <begin position="306"/>
        <end position="339"/>
    </location>
</feature>
<proteinExistence type="inferred from homology"/>
<keyword evidence="4 7" id="KW-0472">Membrane</keyword>
<comment type="similarity">
    <text evidence="5">Belongs to the SAT4 family.</text>
</comment>
<feature type="region of interest" description="Disordered" evidence="6">
    <location>
        <begin position="605"/>
        <end position="633"/>
    </location>
</feature>
<accession>A0A8H6GC75</accession>
<dbReference type="InterPro" id="IPR049326">
    <property type="entry name" value="Rhodopsin_dom_fungi"/>
</dbReference>
<keyword evidence="2 7" id="KW-0812">Transmembrane</keyword>
<keyword evidence="3 7" id="KW-1133">Transmembrane helix</keyword>
<organism evidence="9 10">
    <name type="scientific">Fusarium oxysporum f. sp. conglutinans</name>
    <dbReference type="NCBI Taxonomy" id="100902"/>
    <lineage>
        <taxon>Eukaryota</taxon>
        <taxon>Fungi</taxon>
        <taxon>Dikarya</taxon>
        <taxon>Ascomycota</taxon>
        <taxon>Pezizomycotina</taxon>
        <taxon>Sordariomycetes</taxon>
        <taxon>Hypocreomycetidae</taxon>
        <taxon>Hypocreales</taxon>
        <taxon>Nectriaceae</taxon>
        <taxon>Fusarium</taxon>
        <taxon>Fusarium oxysporum species complex</taxon>
    </lineage>
</organism>
<evidence type="ECO:0000256" key="5">
    <source>
        <dbReference type="ARBA" id="ARBA00038359"/>
    </source>
</evidence>
<feature type="domain" description="Rhodopsin" evidence="8">
    <location>
        <begin position="32"/>
        <end position="284"/>
    </location>
</feature>
<feature type="transmembrane region" description="Helical" evidence="7">
    <location>
        <begin position="108"/>
        <end position="130"/>
    </location>
</feature>
<dbReference type="InterPro" id="IPR036397">
    <property type="entry name" value="RNaseH_sf"/>
</dbReference>
<dbReference type="Pfam" id="PF20684">
    <property type="entry name" value="Fung_rhodopsin"/>
    <property type="match status" value="1"/>
</dbReference>
<protein>
    <recommendedName>
        <fullName evidence="8">Rhodopsin domain-containing protein</fullName>
    </recommendedName>
</protein>
<gene>
    <name evidence="9" type="ORF">HZS61_005319</name>
</gene>
<evidence type="ECO:0000256" key="3">
    <source>
        <dbReference type="ARBA" id="ARBA00022989"/>
    </source>
</evidence>
<feature type="compositionally biased region" description="Basic and acidic residues" evidence="6">
    <location>
        <begin position="376"/>
        <end position="386"/>
    </location>
</feature>
<dbReference type="GO" id="GO:0016020">
    <property type="term" value="C:membrane"/>
    <property type="evidence" value="ECO:0007669"/>
    <property type="project" value="UniProtKB-SubCell"/>
</dbReference>
<evidence type="ECO:0000259" key="8">
    <source>
        <dbReference type="Pfam" id="PF20684"/>
    </source>
</evidence>
<comment type="subcellular location">
    <subcellularLocation>
        <location evidence="1">Membrane</location>
        <topology evidence="1">Multi-pass membrane protein</topology>
    </subcellularLocation>
</comment>
<evidence type="ECO:0000313" key="9">
    <source>
        <dbReference type="EMBL" id="KAF6515413.1"/>
    </source>
</evidence>
<name>A0A8H6GC75_FUSOX</name>
<dbReference type="Proteomes" id="UP000593570">
    <property type="component" value="Unassembled WGS sequence"/>
</dbReference>
<feature type="compositionally biased region" description="Basic and acidic residues" evidence="6">
    <location>
        <begin position="411"/>
        <end position="425"/>
    </location>
</feature>
<feature type="region of interest" description="Disordered" evidence="6">
    <location>
        <begin position="376"/>
        <end position="461"/>
    </location>
</feature>
<evidence type="ECO:0000256" key="6">
    <source>
        <dbReference type="SAM" id="MobiDB-lite"/>
    </source>
</evidence>
<reference evidence="9 10" key="1">
    <citation type="journal article" date="2020" name="bioRxiv">
        <title>A chromosome-scale genome assembly for the Fusarium oxysporum strain Fo5176 to establish a model Arabidopsis-fungal pathosystem.</title>
        <authorList>
            <person name="Fokkens L."/>
            <person name="Guo L."/>
            <person name="Dora S."/>
            <person name="Wang B."/>
            <person name="Ye K."/>
            <person name="Sanchez-Rodriguez C."/>
            <person name="Croll D."/>
        </authorList>
    </citation>
    <scope>NUCLEOTIDE SEQUENCE [LARGE SCALE GENOMIC DNA]</scope>
    <source>
        <strain evidence="9 10">Fo5176</strain>
    </source>
</reference>
<feature type="transmembrane region" description="Helical" evidence="7">
    <location>
        <begin position="142"/>
        <end position="164"/>
    </location>
</feature>
<dbReference type="GO" id="GO:0003676">
    <property type="term" value="F:nucleic acid binding"/>
    <property type="evidence" value="ECO:0007669"/>
    <property type="project" value="InterPro"/>
</dbReference>
<feature type="transmembrane region" description="Helical" evidence="7">
    <location>
        <begin position="267"/>
        <end position="287"/>
    </location>
</feature>
<dbReference type="PANTHER" id="PTHR33048:SF105">
    <property type="match status" value="1"/>
</dbReference>
<dbReference type="InterPro" id="IPR052337">
    <property type="entry name" value="SAT4-like"/>
</dbReference>
<dbReference type="AlphaFoldDB" id="A0A8H6GC75"/>
<evidence type="ECO:0000256" key="1">
    <source>
        <dbReference type="ARBA" id="ARBA00004141"/>
    </source>
</evidence>
<evidence type="ECO:0000256" key="4">
    <source>
        <dbReference type="ARBA" id="ARBA00023136"/>
    </source>
</evidence>
<feature type="compositionally biased region" description="Polar residues" evidence="6">
    <location>
        <begin position="330"/>
        <end position="339"/>
    </location>
</feature>
<evidence type="ECO:0000313" key="10">
    <source>
        <dbReference type="Proteomes" id="UP000593570"/>
    </source>
</evidence>
<feature type="transmembrane region" description="Helical" evidence="7">
    <location>
        <begin position="20"/>
        <end position="38"/>
    </location>
</feature>
<evidence type="ECO:0000256" key="7">
    <source>
        <dbReference type="SAM" id="Phobius"/>
    </source>
</evidence>